<dbReference type="AlphaFoldDB" id="A0A4Q1BJY3"/>
<keyword evidence="3" id="KW-0862">Zinc</keyword>
<keyword evidence="2" id="KW-0479">Metal-binding</keyword>
<evidence type="ECO:0000256" key="4">
    <source>
        <dbReference type="RuleBase" id="RU110713"/>
    </source>
</evidence>
<sequence>MGRQFRVYLAGESVFVCKQCGNHLTVKEGILSNQFTGQHGKAMLVHHAVNVYTGEPDDREMRTGKHTVRDVFCKVCHTCVGWKYDYAFEPEQKYKEGRYILERALVVEKPETGPDRGKPRIDELPVRELTARV</sequence>
<proteinExistence type="inferred from homology"/>
<evidence type="ECO:0000313" key="6">
    <source>
        <dbReference type="EMBL" id="RXK37976.1"/>
    </source>
</evidence>
<gene>
    <name evidence="6" type="ORF">M231_04762</name>
</gene>
<name>A0A4Q1BJY3_TREME</name>
<dbReference type="OrthoDB" id="6407410at2759"/>
<evidence type="ECO:0000256" key="1">
    <source>
        <dbReference type="ARBA" id="ARBA00005613"/>
    </source>
</evidence>
<dbReference type="OMA" id="SSRIYGC"/>
<evidence type="ECO:0000313" key="7">
    <source>
        <dbReference type="Proteomes" id="UP000289152"/>
    </source>
</evidence>
<reference evidence="6 7" key="1">
    <citation type="submission" date="2016-06" db="EMBL/GenBank/DDBJ databases">
        <title>Evolution of pathogenesis and genome organization in the Tremellales.</title>
        <authorList>
            <person name="Cuomo C."/>
            <person name="Litvintseva A."/>
            <person name="Heitman J."/>
            <person name="Chen Y."/>
            <person name="Sun S."/>
            <person name="Springer D."/>
            <person name="Dromer F."/>
            <person name="Young S."/>
            <person name="Zeng Q."/>
            <person name="Chapman S."/>
            <person name="Gujja S."/>
            <person name="Saif S."/>
            <person name="Birren B."/>
        </authorList>
    </citation>
    <scope>NUCLEOTIDE SEQUENCE [LARGE SCALE GENOMIC DNA]</scope>
    <source>
        <strain evidence="6 7">ATCC 28783</strain>
    </source>
</reference>
<dbReference type="InParanoid" id="A0A4Q1BJY3"/>
<feature type="domain" description="Yippee" evidence="5">
    <location>
        <begin position="13"/>
        <end position="110"/>
    </location>
</feature>
<protein>
    <recommendedName>
        <fullName evidence="4">Protein yippee-like</fullName>
    </recommendedName>
</protein>
<dbReference type="InterPro" id="IPR039058">
    <property type="entry name" value="Yippee_fam"/>
</dbReference>
<dbReference type="STRING" id="5217.A0A4Q1BJY3"/>
<dbReference type="FunCoup" id="A0A4Q1BJY3">
    <property type="interactions" value="313"/>
</dbReference>
<dbReference type="Proteomes" id="UP000289152">
    <property type="component" value="Unassembled WGS sequence"/>
</dbReference>
<dbReference type="InterPro" id="IPR034751">
    <property type="entry name" value="Yippee"/>
</dbReference>
<dbReference type="GO" id="GO:0046872">
    <property type="term" value="F:metal ion binding"/>
    <property type="evidence" value="ECO:0007669"/>
    <property type="project" value="UniProtKB-KW"/>
</dbReference>
<dbReference type="PANTHER" id="PTHR13848">
    <property type="entry name" value="PROTEIN YIPPEE-LIKE CG15309-RELATED"/>
    <property type="match status" value="1"/>
</dbReference>
<comment type="similarity">
    <text evidence="1 4">Belongs to the yippee family.</text>
</comment>
<dbReference type="EMBL" id="SDIL01000056">
    <property type="protein sequence ID" value="RXK37976.1"/>
    <property type="molecule type" value="Genomic_DNA"/>
</dbReference>
<dbReference type="VEuPathDB" id="FungiDB:TREMEDRAFT_73283"/>
<dbReference type="InterPro" id="IPR004910">
    <property type="entry name" value="Yippee/Mis18/Cereblon"/>
</dbReference>
<organism evidence="6 7">
    <name type="scientific">Tremella mesenterica</name>
    <name type="common">Jelly fungus</name>
    <dbReference type="NCBI Taxonomy" id="5217"/>
    <lineage>
        <taxon>Eukaryota</taxon>
        <taxon>Fungi</taxon>
        <taxon>Dikarya</taxon>
        <taxon>Basidiomycota</taxon>
        <taxon>Agaricomycotina</taxon>
        <taxon>Tremellomycetes</taxon>
        <taxon>Tremellales</taxon>
        <taxon>Tremellaceae</taxon>
        <taxon>Tremella</taxon>
    </lineage>
</organism>
<dbReference type="PROSITE" id="PS51792">
    <property type="entry name" value="YIPPEE"/>
    <property type="match status" value="1"/>
</dbReference>
<keyword evidence="7" id="KW-1185">Reference proteome</keyword>
<evidence type="ECO:0000256" key="3">
    <source>
        <dbReference type="ARBA" id="ARBA00022833"/>
    </source>
</evidence>
<dbReference type="Pfam" id="PF03226">
    <property type="entry name" value="Yippee-Mis18"/>
    <property type="match status" value="1"/>
</dbReference>
<comment type="caution">
    <text evidence="6">The sequence shown here is derived from an EMBL/GenBank/DDBJ whole genome shotgun (WGS) entry which is preliminary data.</text>
</comment>
<evidence type="ECO:0000259" key="5">
    <source>
        <dbReference type="PROSITE" id="PS51792"/>
    </source>
</evidence>
<accession>A0A4Q1BJY3</accession>
<evidence type="ECO:0000256" key="2">
    <source>
        <dbReference type="ARBA" id="ARBA00022723"/>
    </source>
</evidence>